<evidence type="ECO:0000313" key="3">
    <source>
        <dbReference type="Proteomes" id="UP001266305"/>
    </source>
</evidence>
<proteinExistence type="predicted"/>
<dbReference type="Proteomes" id="UP001266305">
    <property type="component" value="Unassembled WGS sequence"/>
</dbReference>
<feature type="region of interest" description="Disordered" evidence="1">
    <location>
        <begin position="31"/>
        <end position="132"/>
    </location>
</feature>
<dbReference type="EMBL" id="JASSZA010000006">
    <property type="protein sequence ID" value="KAK2109001.1"/>
    <property type="molecule type" value="Genomic_DNA"/>
</dbReference>
<gene>
    <name evidence="2" type="ORF">P7K49_014166</name>
</gene>
<evidence type="ECO:0000313" key="2">
    <source>
        <dbReference type="EMBL" id="KAK2109001.1"/>
    </source>
</evidence>
<accession>A0ABQ9VI01</accession>
<organism evidence="2 3">
    <name type="scientific">Saguinus oedipus</name>
    <name type="common">Cotton-top tamarin</name>
    <name type="synonym">Oedipomidas oedipus</name>
    <dbReference type="NCBI Taxonomy" id="9490"/>
    <lineage>
        <taxon>Eukaryota</taxon>
        <taxon>Metazoa</taxon>
        <taxon>Chordata</taxon>
        <taxon>Craniata</taxon>
        <taxon>Vertebrata</taxon>
        <taxon>Euteleostomi</taxon>
        <taxon>Mammalia</taxon>
        <taxon>Eutheria</taxon>
        <taxon>Euarchontoglires</taxon>
        <taxon>Primates</taxon>
        <taxon>Haplorrhini</taxon>
        <taxon>Platyrrhini</taxon>
        <taxon>Cebidae</taxon>
        <taxon>Callitrichinae</taxon>
        <taxon>Saguinus</taxon>
    </lineage>
</organism>
<comment type="caution">
    <text evidence="2">The sequence shown here is derived from an EMBL/GenBank/DDBJ whole genome shotgun (WGS) entry which is preliminary data.</text>
</comment>
<feature type="non-terminal residue" evidence="2">
    <location>
        <position position="194"/>
    </location>
</feature>
<keyword evidence="3" id="KW-1185">Reference proteome</keyword>
<protein>
    <submittedName>
        <fullName evidence="2">Uncharacterized protein</fullName>
    </submittedName>
</protein>
<feature type="compositionally biased region" description="Basic residues" evidence="1">
    <location>
        <begin position="74"/>
        <end position="83"/>
    </location>
</feature>
<reference evidence="2 3" key="1">
    <citation type="submission" date="2023-05" db="EMBL/GenBank/DDBJ databases">
        <title>B98-5 Cell Line De Novo Hybrid Assembly: An Optical Mapping Approach.</title>
        <authorList>
            <person name="Kananen K."/>
            <person name="Auerbach J.A."/>
            <person name="Kautto E."/>
            <person name="Blachly J.S."/>
        </authorList>
    </citation>
    <scope>NUCLEOTIDE SEQUENCE [LARGE SCALE GENOMIC DNA]</scope>
    <source>
        <strain evidence="2">B95-8</strain>
        <tissue evidence="2">Cell line</tissue>
    </source>
</reference>
<sequence>MCLPLESRGARRLARVRAAPGLRPPVSFLREAGFPEGDFSGHSGWTHRADPPRGSSGGSSSELIGPRAWGLRGKPFRRPKRSTSPRPRVEGWFDLPFDNRAAASPEKWAPGTGGTEAVRTAPGLPGRCGEDGQALAAEPPCLSPAPCGTEPAGVSPSRAPATLLVGGRRLDDPAPRVPIAWRLPAAQLRPATRE</sequence>
<evidence type="ECO:0000256" key="1">
    <source>
        <dbReference type="SAM" id="MobiDB-lite"/>
    </source>
</evidence>
<name>A0ABQ9VI01_SAGOE</name>